<sequence>MLVEKYQFDKDAIEKEHTLTYHSNWRVFFIGVVSLIVFMAVIFIQLLMMESLGIITLA</sequence>
<evidence type="ECO:0000256" key="1">
    <source>
        <dbReference type="SAM" id="Phobius"/>
    </source>
</evidence>
<keyword evidence="1" id="KW-1133">Transmembrane helix</keyword>
<evidence type="ECO:0000313" key="2">
    <source>
        <dbReference type="EMBL" id="GAL02520.1"/>
    </source>
</evidence>
<dbReference type="Proteomes" id="UP000029227">
    <property type="component" value="Unassembled WGS sequence"/>
</dbReference>
<reference evidence="2 3" key="1">
    <citation type="journal article" date="2014" name="Genome Announc.">
        <title>Draft Genome Sequences of Two Vibrionaceae Species, Vibrio ponticus C121 and Photobacterium aphoticum C119, Isolated as Coral Reef Microbiota.</title>
        <authorList>
            <person name="Al-saari N."/>
            <person name="Meirelles P.M."/>
            <person name="Mino S."/>
            <person name="Suda W."/>
            <person name="Oshima K."/>
            <person name="Hattori M."/>
            <person name="Ohkuma M."/>
            <person name="Thompson F.L."/>
            <person name="Gomez-Gil B."/>
            <person name="Sawabe T."/>
            <person name="Sawabe T."/>
        </authorList>
    </citation>
    <scope>NUCLEOTIDE SEQUENCE [LARGE SCALE GENOMIC DNA]</scope>
    <source>
        <strain evidence="2 3">JCM 19237</strain>
    </source>
</reference>
<dbReference type="EMBL" id="BBMN01000001">
    <property type="protein sequence ID" value="GAL02520.1"/>
    <property type="molecule type" value="Genomic_DNA"/>
</dbReference>
<name>A0A090QHD4_9GAMM</name>
<protein>
    <submittedName>
        <fullName evidence="2">Uncharacterized protein</fullName>
    </submittedName>
</protein>
<keyword evidence="1" id="KW-0812">Transmembrane</keyword>
<dbReference type="AlphaFoldDB" id="A0A090QHD4"/>
<accession>A0A090QHD4</accession>
<feature type="transmembrane region" description="Helical" evidence="1">
    <location>
        <begin position="27"/>
        <end position="48"/>
    </location>
</feature>
<keyword evidence="1" id="KW-0472">Membrane</keyword>
<comment type="caution">
    <text evidence="2">The sequence shown here is derived from an EMBL/GenBank/DDBJ whole genome shotgun (WGS) entry which is preliminary data.</text>
</comment>
<evidence type="ECO:0000313" key="3">
    <source>
        <dbReference type="Proteomes" id="UP000029227"/>
    </source>
</evidence>
<organism evidence="2 3">
    <name type="scientific">Photobacterium aphoticum</name>
    <dbReference type="NCBI Taxonomy" id="754436"/>
    <lineage>
        <taxon>Bacteria</taxon>
        <taxon>Pseudomonadati</taxon>
        <taxon>Pseudomonadota</taxon>
        <taxon>Gammaproteobacteria</taxon>
        <taxon>Vibrionales</taxon>
        <taxon>Vibrionaceae</taxon>
        <taxon>Photobacterium</taxon>
    </lineage>
</organism>
<gene>
    <name evidence="2" type="ORF">JCM19237_5413</name>
</gene>
<proteinExistence type="predicted"/>